<accession>A0A4T0FEM9</accession>
<gene>
    <name evidence="1" type="ORF">E3P99_03642</name>
</gene>
<protein>
    <submittedName>
        <fullName evidence="1">Uncharacterized protein</fullName>
    </submittedName>
</protein>
<evidence type="ECO:0000313" key="1">
    <source>
        <dbReference type="EMBL" id="TIA86631.1"/>
    </source>
</evidence>
<comment type="caution">
    <text evidence="1">The sequence shown here is derived from an EMBL/GenBank/DDBJ whole genome shotgun (WGS) entry which is preliminary data.</text>
</comment>
<reference evidence="1 2" key="1">
    <citation type="submission" date="2019-03" db="EMBL/GenBank/DDBJ databases">
        <title>Sequencing 23 genomes of Wallemia ichthyophaga.</title>
        <authorList>
            <person name="Gostincar C."/>
        </authorList>
    </citation>
    <scope>NUCLEOTIDE SEQUENCE [LARGE SCALE GENOMIC DNA]</scope>
    <source>
        <strain evidence="1 2">EXF-5753</strain>
    </source>
</reference>
<dbReference type="Proteomes" id="UP000310189">
    <property type="component" value="Unassembled WGS sequence"/>
</dbReference>
<sequence>MNTVYTSCSLTMTIPNKSVHYLRVNEGAVMQCIVYLDNKHLEWFNRAILNDVIHDIRRLFIDKLLAEMSTGKAELDTFKNNNYQFAYYFRPTRDKQGIVSKKRKVSYVSSGKRTIRQESASARGEEQDLFIDDDDEQFEEKPKPKVETSYKMLKLFTKTLCIIIEPCSSLEESSARQPLPTPSPPLPELAQATGENALPDSLALDDTEDVKPDINAINTLNGSPQLPTATQALFEDFNFNNAGSSLSFPQIIQNDNFGDRVVNGDDDNDVVYE</sequence>
<dbReference type="AlphaFoldDB" id="A0A4T0FEM9"/>
<proteinExistence type="predicted"/>
<dbReference type="EMBL" id="SPNW01000078">
    <property type="protein sequence ID" value="TIA86631.1"/>
    <property type="molecule type" value="Genomic_DNA"/>
</dbReference>
<organism evidence="1 2">
    <name type="scientific">Wallemia hederae</name>
    <dbReference type="NCBI Taxonomy" id="1540922"/>
    <lineage>
        <taxon>Eukaryota</taxon>
        <taxon>Fungi</taxon>
        <taxon>Dikarya</taxon>
        <taxon>Basidiomycota</taxon>
        <taxon>Wallemiomycotina</taxon>
        <taxon>Wallemiomycetes</taxon>
        <taxon>Wallemiales</taxon>
        <taxon>Wallemiaceae</taxon>
        <taxon>Wallemia</taxon>
    </lineage>
</organism>
<dbReference type="PANTHER" id="PTHR40635">
    <property type="match status" value="1"/>
</dbReference>
<name>A0A4T0FEM9_9BASI</name>
<dbReference type="OrthoDB" id="5374757at2759"/>
<evidence type="ECO:0000313" key="2">
    <source>
        <dbReference type="Proteomes" id="UP000310189"/>
    </source>
</evidence>
<keyword evidence="2" id="KW-1185">Reference proteome</keyword>
<dbReference type="PANTHER" id="PTHR40635:SF1">
    <property type="match status" value="1"/>
</dbReference>